<evidence type="ECO:0000256" key="1">
    <source>
        <dbReference type="SAM" id="MobiDB-lite"/>
    </source>
</evidence>
<dbReference type="Proteomes" id="UP001451303">
    <property type="component" value="Unassembled WGS sequence"/>
</dbReference>
<keyword evidence="3" id="KW-1185">Reference proteome</keyword>
<accession>A0ABR3DNZ5</accession>
<evidence type="ECO:0000313" key="3">
    <source>
        <dbReference type="Proteomes" id="UP001451303"/>
    </source>
</evidence>
<reference evidence="2 3" key="1">
    <citation type="submission" date="2023-09" db="EMBL/GenBank/DDBJ databases">
        <title>Multi-omics analysis of a traditional fermented food reveals byproduct-associated fungal strains for waste-to-food upcycling.</title>
        <authorList>
            <consortium name="Lawrence Berkeley National Laboratory"/>
            <person name="Rekdal V.M."/>
            <person name="Villalobos-Escobedo J.M."/>
            <person name="Rodriguez-Valeron N."/>
            <person name="Garcia M.O."/>
            <person name="Vasquez D.P."/>
            <person name="Damayanti I."/>
            <person name="Sorensen P.M."/>
            <person name="Baidoo E.E."/>
            <person name="De Carvalho A.C."/>
            <person name="Riley R."/>
            <person name="Lipzen A."/>
            <person name="He G."/>
            <person name="Yan M."/>
            <person name="Haridas S."/>
            <person name="Daum C."/>
            <person name="Yoshinaga Y."/>
            <person name="Ng V."/>
            <person name="Grigoriev I.V."/>
            <person name="Munk R."/>
            <person name="Nuraida L."/>
            <person name="Wijaya C.H."/>
            <person name="Morales P.-C."/>
            <person name="Keasling J.D."/>
        </authorList>
    </citation>
    <scope>NUCLEOTIDE SEQUENCE [LARGE SCALE GENOMIC DNA]</scope>
    <source>
        <strain evidence="2 3">FGSC 2613</strain>
    </source>
</reference>
<protein>
    <submittedName>
        <fullName evidence="2">Uncharacterized protein</fullName>
    </submittedName>
</protein>
<organism evidence="2 3">
    <name type="scientific">Neurospora intermedia</name>
    <dbReference type="NCBI Taxonomy" id="5142"/>
    <lineage>
        <taxon>Eukaryota</taxon>
        <taxon>Fungi</taxon>
        <taxon>Dikarya</taxon>
        <taxon>Ascomycota</taxon>
        <taxon>Pezizomycotina</taxon>
        <taxon>Sordariomycetes</taxon>
        <taxon>Sordariomycetidae</taxon>
        <taxon>Sordariales</taxon>
        <taxon>Sordariaceae</taxon>
        <taxon>Neurospora</taxon>
    </lineage>
</organism>
<name>A0ABR3DNZ5_NEUIN</name>
<dbReference type="EMBL" id="JAVLET010000001">
    <property type="protein sequence ID" value="KAL0474384.1"/>
    <property type="molecule type" value="Genomic_DNA"/>
</dbReference>
<comment type="caution">
    <text evidence="2">The sequence shown here is derived from an EMBL/GenBank/DDBJ whole genome shotgun (WGS) entry which is preliminary data.</text>
</comment>
<sequence>MVFAASKSILQEDGYHRLAQPSAGREDAGARGFQRTGQGKWGNRPNRTEPTTTLLYAEVTVSISQQLINEWPATG</sequence>
<proteinExistence type="predicted"/>
<feature type="region of interest" description="Disordered" evidence="1">
    <location>
        <begin position="16"/>
        <end position="49"/>
    </location>
</feature>
<gene>
    <name evidence="2" type="ORF">QR685DRAFT_509670</name>
</gene>
<evidence type="ECO:0000313" key="2">
    <source>
        <dbReference type="EMBL" id="KAL0474384.1"/>
    </source>
</evidence>